<keyword evidence="2" id="KW-1185">Reference proteome</keyword>
<evidence type="ECO:0000313" key="2">
    <source>
        <dbReference type="Proteomes" id="UP000198916"/>
    </source>
</evidence>
<proteinExistence type="predicted"/>
<keyword evidence="1" id="KW-0808">Transferase</keyword>
<dbReference type="OrthoDB" id="329802at2"/>
<accession>A0A1H7T6B5</accession>
<sequence>MKKNSITQPVVHLENANGYEYGLVFQQSLQIAAHALMRIHGKGNERTWKILLFRYVVTAIKYKSLFANVNHVPFDNIALRAEMSTSTCSGSVSKISKVLNAIKSLIKGIISPTTLTIPSGNYSFGIALPGDLLKEIPLNSRLLWLRPLNRKANMRSNLQKIANEIPDPFKKKIIENIPKVYVEYFDYYWNHIDVEKAGGISFHVHFTIKDFLKEFVIAKCILNGAKLYCYQHGGFYGELAEHFILDFEREIADRFVTWGWAYNIKDLPLGSDKLLKFKNRYQQFLTIGKVERILLPLPYIRDDLARSSDFIDYLNFVLIRLANSIFRYNVCVRYRRDILDKEKSSAKSKIIDVEELGLKIDDFKVPSYESIKQSELVLLPTHPSTMFLECISVDHPVIAICPDTSLLHSNYLKQMQPLMTINLVFTSVEEAIDFLEKTNVEKWWKMVVTSSIYKKFKSSYASTFDLKNELDREGGIFDRALQITAHRD</sequence>
<protein>
    <submittedName>
        <fullName evidence="1">Putative transferase, LIC12162 family</fullName>
    </submittedName>
</protein>
<dbReference type="AlphaFoldDB" id="A0A1H7T6B5"/>
<evidence type="ECO:0000313" key="1">
    <source>
        <dbReference type="EMBL" id="SEL80343.1"/>
    </source>
</evidence>
<dbReference type="STRING" id="332977.SAMN05421740_110116"/>
<organism evidence="1 2">
    <name type="scientific">Parapedobacter koreensis</name>
    <dbReference type="NCBI Taxonomy" id="332977"/>
    <lineage>
        <taxon>Bacteria</taxon>
        <taxon>Pseudomonadati</taxon>
        <taxon>Bacteroidota</taxon>
        <taxon>Sphingobacteriia</taxon>
        <taxon>Sphingobacteriales</taxon>
        <taxon>Sphingobacteriaceae</taxon>
        <taxon>Parapedobacter</taxon>
    </lineage>
</organism>
<name>A0A1H7T6B5_9SPHI</name>
<gene>
    <name evidence="1" type="ORF">SAMN05421740_110116</name>
</gene>
<dbReference type="RefSeq" id="WP_090608373.1">
    <property type="nucleotide sequence ID" value="NZ_FNZR01000010.1"/>
</dbReference>
<dbReference type="EMBL" id="FNZR01000010">
    <property type="protein sequence ID" value="SEL80343.1"/>
    <property type="molecule type" value="Genomic_DNA"/>
</dbReference>
<reference evidence="2" key="1">
    <citation type="submission" date="2016-10" db="EMBL/GenBank/DDBJ databases">
        <authorList>
            <person name="Varghese N."/>
            <person name="Submissions S."/>
        </authorList>
    </citation>
    <scope>NUCLEOTIDE SEQUENCE [LARGE SCALE GENOMIC DNA]</scope>
    <source>
        <strain evidence="2">Jip14</strain>
    </source>
</reference>
<dbReference type="Proteomes" id="UP000198916">
    <property type="component" value="Unassembled WGS sequence"/>
</dbReference>
<dbReference type="GO" id="GO:0016740">
    <property type="term" value="F:transferase activity"/>
    <property type="evidence" value="ECO:0007669"/>
    <property type="project" value="UniProtKB-KW"/>
</dbReference>